<comment type="caution">
    <text evidence="1">The sequence shown here is derived from an EMBL/GenBank/DDBJ whole genome shotgun (WGS) entry which is preliminary data.</text>
</comment>
<accession>A0ABQ6G1R2</accession>
<dbReference type="RefSeq" id="WP_338256652.1">
    <property type="nucleotide sequence ID" value="NZ_BSRI01000002.1"/>
</dbReference>
<reference evidence="1 2" key="1">
    <citation type="submission" date="2023-02" db="EMBL/GenBank/DDBJ databases">
        <title>Dictyobacter halimunensis sp. nov., a new member of the class Ktedonobacteria from forest soil in a geothermal area.</title>
        <authorList>
            <person name="Rachmania M.K."/>
            <person name="Ningsih F."/>
            <person name="Sakai Y."/>
            <person name="Yabe S."/>
            <person name="Yokota A."/>
            <person name="Sjamsuridzal W."/>
        </authorList>
    </citation>
    <scope>NUCLEOTIDE SEQUENCE [LARGE SCALE GENOMIC DNA]</scope>
    <source>
        <strain evidence="1 2">S3.2.2.5</strain>
    </source>
</reference>
<sequence length="271" mass="31082">MVDSNQSSEIIIQQSHDTQLQVFEQDLLRFLIQQNLPTQSILVPVRERVRVFNNLDAAIELLPEDKKRRSIYISKFVAAVASGLFDAALNYLWDETITELRQRVAQYDLSYFYDMAVRNDKRKSLNSIDDLVSIDDSELIRGAKEIGLINDIGYRHLDYIRSMRNWASAAHPNQNELSGLQLVTWLETCVQQVILLPTSNVVANIKRLLHNVKNNDISDMEAREIGAFFLNLSQEQVNNLVAGFLEYIHVQILLLLRGRISIDCYPYSGVV</sequence>
<dbReference type="EMBL" id="BSRI01000002">
    <property type="protein sequence ID" value="GLV59830.1"/>
    <property type="molecule type" value="Genomic_DNA"/>
</dbReference>
<protein>
    <submittedName>
        <fullName evidence="1">Uncharacterized protein</fullName>
    </submittedName>
</protein>
<dbReference type="Proteomes" id="UP001344906">
    <property type="component" value="Unassembled WGS sequence"/>
</dbReference>
<proteinExistence type="predicted"/>
<evidence type="ECO:0000313" key="2">
    <source>
        <dbReference type="Proteomes" id="UP001344906"/>
    </source>
</evidence>
<keyword evidence="2" id="KW-1185">Reference proteome</keyword>
<gene>
    <name evidence="1" type="ORF">KDH_66540</name>
</gene>
<name>A0ABQ6G1R2_9CHLR</name>
<organism evidence="1 2">
    <name type="scientific">Dictyobacter halimunensis</name>
    <dbReference type="NCBI Taxonomy" id="3026934"/>
    <lineage>
        <taxon>Bacteria</taxon>
        <taxon>Bacillati</taxon>
        <taxon>Chloroflexota</taxon>
        <taxon>Ktedonobacteria</taxon>
        <taxon>Ktedonobacterales</taxon>
        <taxon>Dictyobacteraceae</taxon>
        <taxon>Dictyobacter</taxon>
    </lineage>
</organism>
<evidence type="ECO:0000313" key="1">
    <source>
        <dbReference type="EMBL" id="GLV59830.1"/>
    </source>
</evidence>